<name>A0A1L3JIP3_9FLAO</name>
<evidence type="ECO:0000259" key="4">
    <source>
        <dbReference type="Pfam" id="PF08501"/>
    </source>
</evidence>
<dbReference type="Gene3D" id="3.40.50.10860">
    <property type="entry name" value="Leucine Dehydrogenase, chain A, domain 1"/>
    <property type="match status" value="1"/>
</dbReference>
<dbReference type="GO" id="GO:0019632">
    <property type="term" value="P:shikimate metabolic process"/>
    <property type="evidence" value="ECO:0007669"/>
    <property type="project" value="TreeGrafter"/>
</dbReference>
<keyword evidence="2" id="KW-0560">Oxidoreductase</keyword>
<evidence type="ECO:0000313" key="6">
    <source>
        <dbReference type="Proteomes" id="UP000181898"/>
    </source>
</evidence>
<dbReference type="KEGG" id="ten:LPB136_06415"/>
<dbReference type="SUPFAM" id="SSF51735">
    <property type="entry name" value="NAD(P)-binding Rossmann-fold domains"/>
    <property type="match status" value="1"/>
</dbReference>
<dbReference type="Proteomes" id="UP000181898">
    <property type="component" value="Chromosome"/>
</dbReference>
<dbReference type="Pfam" id="PF08501">
    <property type="entry name" value="Shikimate_dh_N"/>
    <property type="match status" value="1"/>
</dbReference>
<dbReference type="GO" id="GO:0009073">
    <property type="term" value="P:aromatic amino acid family biosynthetic process"/>
    <property type="evidence" value="ECO:0007669"/>
    <property type="project" value="UniProtKB-KW"/>
</dbReference>
<organism evidence="5 6">
    <name type="scientific">Tenacibaculum todarodis</name>
    <dbReference type="NCBI Taxonomy" id="1850252"/>
    <lineage>
        <taxon>Bacteria</taxon>
        <taxon>Pseudomonadati</taxon>
        <taxon>Bacteroidota</taxon>
        <taxon>Flavobacteriia</taxon>
        <taxon>Flavobacteriales</taxon>
        <taxon>Flavobacteriaceae</taxon>
        <taxon>Tenacibaculum</taxon>
    </lineage>
</organism>
<dbReference type="GO" id="GO:0004764">
    <property type="term" value="F:shikimate 3-dehydrogenase (NADP+) activity"/>
    <property type="evidence" value="ECO:0007669"/>
    <property type="project" value="InterPro"/>
</dbReference>
<keyword evidence="3" id="KW-0057">Aromatic amino acid biosynthesis</keyword>
<evidence type="ECO:0000313" key="5">
    <source>
        <dbReference type="EMBL" id="APG65011.1"/>
    </source>
</evidence>
<protein>
    <submittedName>
        <fullName evidence="5">Shikimate dehydrogenase</fullName>
    </submittedName>
</protein>
<dbReference type="EMBL" id="CP018155">
    <property type="protein sequence ID" value="APG65011.1"/>
    <property type="molecule type" value="Genomic_DNA"/>
</dbReference>
<accession>A0A1L3JIP3</accession>
<dbReference type="Gene3D" id="3.40.50.720">
    <property type="entry name" value="NAD(P)-binding Rossmann-like Domain"/>
    <property type="match status" value="1"/>
</dbReference>
<evidence type="ECO:0000256" key="1">
    <source>
        <dbReference type="ARBA" id="ARBA00004871"/>
    </source>
</evidence>
<feature type="domain" description="Shikimate dehydrogenase substrate binding N-terminal" evidence="4">
    <location>
        <begin position="12"/>
        <end position="95"/>
    </location>
</feature>
<dbReference type="PANTHER" id="PTHR21089">
    <property type="entry name" value="SHIKIMATE DEHYDROGENASE"/>
    <property type="match status" value="1"/>
</dbReference>
<evidence type="ECO:0000256" key="2">
    <source>
        <dbReference type="ARBA" id="ARBA00023002"/>
    </source>
</evidence>
<dbReference type="RefSeq" id="WP_072555337.1">
    <property type="nucleotide sequence ID" value="NZ_CP018155.1"/>
</dbReference>
<sequence>MDVEEKNKLFALVGKDISYSFSKGYFTEKFQQLKLDKNTYVNFDIQSIDKLPKLIAKNKEELGGLNVTIPYKEAVIPLLDKMSKAAKKIGAVNTIKVTKKGLLKGYNTDVYGFQKSIEPLLKEHHTKALILGTGGASKAIAFSLKKLGVSFKFVSRNPQGKKQIGYNKLKKAVIQKHTIIINSTPLGTHPDVFNYPSIPYEFLTEKHLLFDLIYNPAETAFLTKGKERGVTIKNGLRMLELQAEKSWQIWNGIKE</sequence>
<dbReference type="GO" id="GO:0050661">
    <property type="term" value="F:NADP binding"/>
    <property type="evidence" value="ECO:0007669"/>
    <property type="project" value="TreeGrafter"/>
</dbReference>
<dbReference type="PANTHER" id="PTHR21089:SF1">
    <property type="entry name" value="BIFUNCTIONAL 3-DEHYDROQUINATE DEHYDRATASE_SHIKIMATE DEHYDROGENASE, CHLOROPLASTIC"/>
    <property type="match status" value="1"/>
</dbReference>
<gene>
    <name evidence="5" type="primary">aroE</name>
    <name evidence="5" type="ORF">LPB136_06415</name>
</gene>
<dbReference type="AlphaFoldDB" id="A0A1L3JIP3"/>
<reference evidence="5 6" key="1">
    <citation type="submission" date="2016-11" db="EMBL/GenBank/DDBJ databases">
        <title>Tenacibaculum sp. LPB0136, isolated from marine environment.</title>
        <authorList>
            <person name="Kim E."/>
            <person name="Yi H."/>
        </authorList>
    </citation>
    <scope>NUCLEOTIDE SEQUENCE [LARGE SCALE GENOMIC DNA]</scope>
    <source>
        <strain evidence="5 6">LPB0136</strain>
    </source>
</reference>
<dbReference type="InterPro" id="IPR022893">
    <property type="entry name" value="Shikimate_DH_fam"/>
</dbReference>
<dbReference type="CDD" id="cd01065">
    <property type="entry name" value="NAD_bind_Shikimate_DH"/>
    <property type="match status" value="1"/>
</dbReference>
<dbReference type="SUPFAM" id="SSF53223">
    <property type="entry name" value="Aminoacid dehydrogenase-like, N-terminal domain"/>
    <property type="match status" value="1"/>
</dbReference>
<dbReference type="InterPro" id="IPR046346">
    <property type="entry name" value="Aminoacid_DH-like_N_sf"/>
</dbReference>
<dbReference type="GO" id="GO:0009423">
    <property type="term" value="P:chorismate biosynthetic process"/>
    <property type="evidence" value="ECO:0007669"/>
    <property type="project" value="TreeGrafter"/>
</dbReference>
<keyword evidence="3" id="KW-0028">Amino-acid biosynthesis</keyword>
<dbReference type="OrthoDB" id="9792692at2"/>
<comment type="pathway">
    <text evidence="1">Metabolic intermediate biosynthesis; chorismate biosynthesis; chorismate from D-erythrose 4-phosphate and phosphoenolpyruvate: step 4/7.</text>
</comment>
<dbReference type="InterPro" id="IPR036291">
    <property type="entry name" value="NAD(P)-bd_dom_sf"/>
</dbReference>
<dbReference type="InterPro" id="IPR013708">
    <property type="entry name" value="Shikimate_DH-bd_N"/>
</dbReference>
<proteinExistence type="predicted"/>
<dbReference type="GO" id="GO:0005829">
    <property type="term" value="C:cytosol"/>
    <property type="evidence" value="ECO:0007669"/>
    <property type="project" value="TreeGrafter"/>
</dbReference>
<dbReference type="STRING" id="1850252.LPB136_06415"/>
<keyword evidence="6" id="KW-1185">Reference proteome</keyword>
<evidence type="ECO:0000256" key="3">
    <source>
        <dbReference type="ARBA" id="ARBA00023141"/>
    </source>
</evidence>